<dbReference type="InterPro" id="IPR006976">
    <property type="entry name" value="VanZ-like"/>
</dbReference>
<reference evidence="4" key="1">
    <citation type="journal article" date="2019" name="Int. J. Syst. Evol. Microbiol.">
        <title>The Global Catalogue of Microorganisms (GCM) 10K type strain sequencing project: providing services to taxonomists for standard genome sequencing and annotation.</title>
        <authorList>
            <consortium name="The Broad Institute Genomics Platform"/>
            <consortium name="The Broad Institute Genome Sequencing Center for Infectious Disease"/>
            <person name="Wu L."/>
            <person name="Ma J."/>
        </authorList>
    </citation>
    <scope>NUCLEOTIDE SEQUENCE [LARGE SCALE GENOMIC DNA]</scope>
    <source>
        <strain evidence="4">CECT 7184</strain>
    </source>
</reference>
<feature type="domain" description="VanZ-like" evidence="2">
    <location>
        <begin position="33"/>
        <end position="127"/>
    </location>
</feature>
<evidence type="ECO:0000256" key="1">
    <source>
        <dbReference type="SAM" id="Phobius"/>
    </source>
</evidence>
<dbReference type="NCBIfam" id="NF037970">
    <property type="entry name" value="vanZ_1"/>
    <property type="match status" value="1"/>
</dbReference>
<protein>
    <submittedName>
        <fullName evidence="3">VanZ family protein</fullName>
    </submittedName>
</protein>
<dbReference type="Pfam" id="PF04892">
    <property type="entry name" value="VanZ"/>
    <property type="match status" value="1"/>
</dbReference>
<gene>
    <name evidence="3" type="ORF">ACFPU1_01540</name>
</gene>
<keyword evidence="1" id="KW-0812">Transmembrane</keyword>
<keyword evidence="1" id="KW-0472">Membrane</keyword>
<keyword evidence="1" id="KW-1133">Transmembrane helix</keyword>
<feature type="transmembrane region" description="Helical" evidence="1">
    <location>
        <begin position="109"/>
        <end position="126"/>
    </location>
</feature>
<dbReference type="RefSeq" id="WP_385943648.1">
    <property type="nucleotide sequence ID" value="NZ_JBHSPG010000023.1"/>
</dbReference>
<evidence type="ECO:0000313" key="4">
    <source>
        <dbReference type="Proteomes" id="UP001596142"/>
    </source>
</evidence>
<keyword evidence="4" id="KW-1185">Reference proteome</keyword>
<evidence type="ECO:0000313" key="3">
    <source>
        <dbReference type="EMBL" id="MFC5711457.1"/>
    </source>
</evidence>
<evidence type="ECO:0000259" key="2">
    <source>
        <dbReference type="Pfam" id="PF04892"/>
    </source>
</evidence>
<feature type="transmembrane region" description="Helical" evidence="1">
    <location>
        <begin position="84"/>
        <end position="103"/>
    </location>
</feature>
<proteinExistence type="predicted"/>
<comment type="caution">
    <text evidence="3">The sequence shown here is derived from an EMBL/GenBank/DDBJ whole genome shotgun (WGS) entry which is preliminary data.</text>
</comment>
<dbReference type="EMBL" id="JBHSOZ010000002">
    <property type="protein sequence ID" value="MFC5711457.1"/>
    <property type="molecule type" value="Genomic_DNA"/>
</dbReference>
<feature type="transmembrane region" description="Helical" evidence="1">
    <location>
        <begin position="56"/>
        <end position="77"/>
    </location>
</feature>
<sequence length="155" mass="18099">MYTLCFSWILFTIAFNLTNKISDVLLRGKGFSFHFDPHTNWRAEFSVYVFNLSDHLFLLSKIGHLFAFFIMTLLLLMSFRSQRMALAIALFLSIILEVLQPFFGRNGLIMDMVINLTAVYTAFFLYKGAEWLLSSPKEETSYPENSRMARRRRLG</sequence>
<dbReference type="Proteomes" id="UP001596142">
    <property type="component" value="Unassembled WGS sequence"/>
</dbReference>
<organism evidence="3 4">
    <name type="scientific">Thalassorhabdus alkalitolerans</name>
    <dbReference type="NCBI Taxonomy" id="2282697"/>
    <lineage>
        <taxon>Bacteria</taxon>
        <taxon>Bacillati</taxon>
        <taxon>Bacillota</taxon>
        <taxon>Bacilli</taxon>
        <taxon>Bacillales</taxon>
        <taxon>Bacillaceae</taxon>
        <taxon>Thalassorhabdus</taxon>
    </lineage>
</organism>
<accession>A0ABW0YL46</accession>
<name>A0ABW0YL46_9BACI</name>